<protein>
    <recommendedName>
        <fullName evidence="7">Xylanolytic transcriptional activator regulatory domain-containing protein</fullName>
    </recommendedName>
</protein>
<evidence type="ECO:0000256" key="2">
    <source>
        <dbReference type="ARBA" id="ARBA00023015"/>
    </source>
</evidence>
<dbReference type="EMBL" id="JAAMPI010001054">
    <property type="protein sequence ID" value="KAF4626946.1"/>
    <property type="molecule type" value="Genomic_DNA"/>
</dbReference>
<dbReference type="InterPro" id="IPR051089">
    <property type="entry name" value="prtT"/>
</dbReference>
<name>A0A8H4RE29_9HELO</name>
<evidence type="ECO:0000256" key="6">
    <source>
        <dbReference type="SAM" id="MobiDB-lite"/>
    </source>
</evidence>
<comment type="caution">
    <text evidence="8">The sequence shown here is derived from an EMBL/GenBank/DDBJ whole genome shotgun (WGS) entry which is preliminary data.</text>
</comment>
<feature type="region of interest" description="Disordered" evidence="6">
    <location>
        <begin position="444"/>
        <end position="476"/>
    </location>
</feature>
<accession>A0A8H4RE29</accession>
<keyword evidence="3" id="KW-0238">DNA-binding</keyword>
<keyword evidence="4" id="KW-0804">Transcription</keyword>
<dbReference type="GO" id="GO:0006351">
    <property type="term" value="P:DNA-templated transcription"/>
    <property type="evidence" value="ECO:0007669"/>
    <property type="project" value="InterPro"/>
</dbReference>
<evidence type="ECO:0000313" key="9">
    <source>
        <dbReference type="Proteomes" id="UP000566819"/>
    </source>
</evidence>
<evidence type="ECO:0000259" key="7">
    <source>
        <dbReference type="SMART" id="SM00906"/>
    </source>
</evidence>
<keyword evidence="2" id="KW-0805">Transcription regulation</keyword>
<dbReference type="PANTHER" id="PTHR31845:SF17">
    <property type="entry name" value="ZN(II)2CYS6 TRANSCRIPTION FACTOR (EUROFUNG)"/>
    <property type="match status" value="1"/>
</dbReference>
<keyword evidence="9" id="KW-1185">Reference proteome</keyword>
<comment type="subcellular location">
    <subcellularLocation>
        <location evidence="1">Nucleus</location>
    </subcellularLocation>
</comment>
<evidence type="ECO:0000256" key="3">
    <source>
        <dbReference type="ARBA" id="ARBA00023125"/>
    </source>
</evidence>
<dbReference type="GO" id="GO:0005634">
    <property type="term" value="C:nucleus"/>
    <property type="evidence" value="ECO:0007669"/>
    <property type="project" value="UniProtKB-SubCell"/>
</dbReference>
<dbReference type="SMART" id="SM00906">
    <property type="entry name" value="Fungal_trans"/>
    <property type="match status" value="1"/>
</dbReference>
<evidence type="ECO:0000313" key="8">
    <source>
        <dbReference type="EMBL" id="KAF4626946.1"/>
    </source>
</evidence>
<dbReference type="GO" id="GO:0008270">
    <property type="term" value="F:zinc ion binding"/>
    <property type="evidence" value="ECO:0007669"/>
    <property type="project" value="InterPro"/>
</dbReference>
<organism evidence="8 9">
    <name type="scientific">Cudoniella acicularis</name>
    <dbReference type="NCBI Taxonomy" id="354080"/>
    <lineage>
        <taxon>Eukaryota</taxon>
        <taxon>Fungi</taxon>
        <taxon>Dikarya</taxon>
        <taxon>Ascomycota</taxon>
        <taxon>Pezizomycotina</taxon>
        <taxon>Leotiomycetes</taxon>
        <taxon>Helotiales</taxon>
        <taxon>Tricladiaceae</taxon>
        <taxon>Cudoniella</taxon>
    </lineage>
</organism>
<dbReference type="AlphaFoldDB" id="A0A8H4RE29"/>
<dbReference type="CDD" id="cd12148">
    <property type="entry name" value="fungal_TF_MHR"/>
    <property type="match status" value="1"/>
</dbReference>
<dbReference type="GO" id="GO:0000976">
    <property type="term" value="F:transcription cis-regulatory region binding"/>
    <property type="evidence" value="ECO:0007669"/>
    <property type="project" value="TreeGrafter"/>
</dbReference>
<dbReference type="Proteomes" id="UP000566819">
    <property type="component" value="Unassembled WGS sequence"/>
</dbReference>
<sequence>MQSSRLQDLSDKVAGLQATLALEQGTPQSQAPYDPLVGSTLSPFSLDSSLPSCVEISGTGAPASHSRWLNLQTEIESQAESLTWTIGDVIVQYRTVLELFQQSQIEDPSWMYIGMVANAAMHMGLDKTEDETLFGHRHVMYSNKTFRSEYWKLTWIACFQVSTQLSSWLGLPSHFSSASQLRNLWSFCQEPTIPKNYASQAEIQRQIVQYMTTIGDTAGSNIHIYMARLCDQDLDKIKSEYATSWSQKSEINLQAAKLYLYALCFLPVQKDPPELQGTSDTSIFLIEIFQKGLNAAITLIQIMSDLAASKIEDPPCDDYENNGCPILAYPKHYFRVTTFAAVFLLKYIDSNSAALETDREVARRYIDATRQLFRRFPSSRQLSAAANMIEVLGRLVVPGQHQITSRVKSRMSASLIFDALWAVGEAQGRREGDLPSTKLPHVVGRASRSAMHSESQNAPALAEGHAAEPPTHLENNSGFPWDMWDFDSWTLGRSDFMDFENPNFSSSQ</sequence>
<dbReference type="PANTHER" id="PTHR31845">
    <property type="entry name" value="FINGER DOMAIN PROTEIN, PUTATIVE-RELATED"/>
    <property type="match status" value="1"/>
</dbReference>
<dbReference type="OrthoDB" id="3163292at2759"/>
<gene>
    <name evidence="8" type="ORF">G7Y89_g11210</name>
</gene>
<proteinExistence type="predicted"/>
<dbReference type="GO" id="GO:0000981">
    <property type="term" value="F:DNA-binding transcription factor activity, RNA polymerase II-specific"/>
    <property type="evidence" value="ECO:0007669"/>
    <property type="project" value="TreeGrafter"/>
</dbReference>
<evidence type="ECO:0000256" key="4">
    <source>
        <dbReference type="ARBA" id="ARBA00023163"/>
    </source>
</evidence>
<dbReference type="InterPro" id="IPR007219">
    <property type="entry name" value="XnlR_reg_dom"/>
</dbReference>
<keyword evidence="5" id="KW-0539">Nucleus</keyword>
<evidence type="ECO:0000256" key="1">
    <source>
        <dbReference type="ARBA" id="ARBA00004123"/>
    </source>
</evidence>
<reference evidence="8 9" key="1">
    <citation type="submission" date="2020-03" db="EMBL/GenBank/DDBJ databases">
        <title>Draft Genome Sequence of Cudoniella acicularis.</title>
        <authorList>
            <person name="Buettner E."/>
            <person name="Kellner H."/>
        </authorList>
    </citation>
    <scope>NUCLEOTIDE SEQUENCE [LARGE SCALE GENOMIC DNA]</scope>
    <source>
        <strain evidence="8 9">DSM 108380</strain>
    </source>
</reference>
<evidence type="ECO:0000256" key="5">
    <source>
        <dbReference type="ARBA" id="ARBA00023242"/>
    </source>
</evidence>
<feature type="domain" description="Xylanolytic transcriptional activator regulatory" evidence="7">
    <location>
        <begin position="109"/>
        <end position="197"/>
    </location>
</feature>